<proteinExistence type="inferred from homology"/>
<dbReference type="InterPro" id="IPR037518">
    <property type="entry name" value="MPN"/>
</dbReference>
<evidence type="ECO:0000256" key="5">
    <source>
        <dbReference type="ARBA" id="ARBA00022801"/>
    </source>
</evidence>
<keyword evidence="5" id="KW-0378">Hydrolase</keyword>
<accession>A0ABN7RQM9</accession>
<dbReference type="Pfam" id="PF18323">
    <property type="entry name" value="CSN5_C"/>
    <property type="match status" value="1"/>
</dbReference>
<feature type="domain" description="MPN" evidence="8">
    <location>
        <begin position="68"/>
        <end position="205"/>
    </location>
</feature>
<evidence type="ECO:0000256" key="7">
    <source>
        <dbReference type="ARBA" id="ARBA00023049"/>
    </source>
</evidence>
<keyword evidence="3" id="KW-0479">Metal-binding</keyword>
<keyword evidence="6" id="KW-0862">Zinc</keyword>
<gene>
    <name evidence="9" type="ORF">OKIOD_LOCUS1999</name>
</gene>
<evidence type="ECO:0000256" key="6">
    <source>
        <dbReference type="ARBA" id="ARBA00022833"/>
    </source>
</evidence>
<keyword evidence="4" id="KW-0736">Signalosome</keyword>
<dbReference type="SMART" id="SM00232">
    <property type="entry name" value="JAB_MPN"/>
    <property type="match status" value="1"/>
</dbReference>
<keyword evidence="10" id="KW-1185">Reference proteome</keyword>
<evidence type="ECO:0000313" key="10">
    <source>
        <dbReference type="Proteomes" id="UP001158576"/>
    </source>
</evidence>
<organism evidence="9 10">
    <name type="scientific">Oikopleura dioica</name>
    <name type="common">Tunicate</name>
    <dbReference type="NCBI Taxonomy" id="34765"/>
    <lineage>
        <taxon>Eukaryota</taxon>
        <taxon>Metazoa</taxon>
        <taxon>Chordata</taxon>
        <taxon>Tunicata</taxon>
        <taxon>Appendicularia</taxon>
        <taxon>Copelata</taxon>
        <taxon>Oikopleuridae</taxon>
        <taxon>Oikopleura</taxon>
    </lineage>
</organism>
<evidence type="ECO:0000313" key="9">
    <source>
        <dbReference type="EMBL" id="CAG5083710.1"/>
    </source>
</evidence>
<dbReference type="PANTHER" id="PTHR10410">
    <property type="entry name" value="EUKARYOTIC TRANSLATION INITIATION FACTOR 3 -RELATED"/>
    <property type="match status" value="1"/>
</dbReference>
<evidence type="ECO:0000256" key="3">
    <source>
        <dbReference type="ARBA" id="ARBA00022723"/>
    </source>
</evidence>
<keyword evidence="7" id="KW-0482">Metalloprotease</keyword>
<sequence>MECDQPKEKRINTDSSTNVSEELKNWMRKNEIATIPESEMILRYSEKEHRELLGASPWTKDPHYFKLCKISAVALLKMLIHANSGGNIEVMGLMLGKIDETTMIIHDVFALPVEGTETRVNAHTQAYEYMSKYVNDKQHVQRLENAIGWYHSHPGYGCWLSGIDVGTQSLHQQFEEPYVAIVVDPVRTKSTGKVNIGAFRTFPKGYLPSHEEAAEYQSIPIEKIEDFGVHANQYYQLDIEVFTTQTDQNMLKSLWNKYWPSTLSMSSLHDNRKYLTNSINDVGAKIELIAEKVSKQGYGSAAGVNPAAGMNKLNKVIVDAEKIFQEVQTGLHMQNLKRDIFSSFLH</sequence>
<dbReference type="SUPFAM" id="SSF102712">
    <property type="entry name" value="JAB1/MPN domain"/>
    <property type="match status" value="1"/>
</dbReference>
<dbReference type="InterPro" id="IPR000555">
    <property type="entry name" value="JAMM/MPN+_dom"/>
</dbReference>
<evidence type="ECO:0000259" key="8">
    <source>
        <dbReference type="PROSITE" id="PS50249"/>
    </source>
</evidence>
<dbReference type="Gene3D" id="3.40.140.10">
    <property type="entry name" value="Cytidine Deaminase, domain 2"/>
    <property type="match status" value="1"/>
</dbReference>
<dbReference type="CDD" id="cd08069">
    <property type="entry name" value="MPN_RPN11_CSN5"/>
    <property type="match status" value="1"/>
</dbReference>
<dbReference type="Proteomes" id="UP001158576">
    <property type="component" value="Chromosome PAR"/>
</dbReference>
<keyword evidence="2" id="KW-0645">Protease</keyword>
<comment type="similarity">
    <text evidence="1">Belongs to the peptidase M67A family. CSN5 subfamily.</text>
</comment>
<evidence type="ECO:0000256" key="2">
    <source>
        <dbReference type="ARBA" id="ARBA00022670"/>
    </source>
</evidence>
<dbReference type="EMBL" id="OU015568">
    <property type="protein sequence ID" value="CAG5083710.1"/>
    <property type="molecule type" value="Genomic_DNA"/>
</dbReference>
<evidence type="ECO:0000256" key="4">
    <source>
        <dbReference type="ARBA" id="ARBA00022790"/>
    </source>
</evidence>
<name>A0ABN7RQM9_OIKDI</name>
<dbReference type="PROSITE" id="PS50249">
    <property type="entry name" value="MPN"/>
    <property type="match status" value="1"/>
</dbReference>
<dbReference type="Pfam" id="PF01398">
    <property type="entry name" value="JAB"/>
    <property type="match status" value="1"/>
</dbReference>
<protein>
    <submittedName>
        <fullName evidence="9">Oidioi.mRNA.OKI2018_I69.PAR.g10441.t1.cds</fullName>
    </submittedName>
</protein>
<reference evidence="9 10" key="1">
    <citation type="submission" date="2021-04" db="EMBL/GenBank/DDBJ databases">
        <authorList>
            <person name="Bliznina A."/>
        </authorList>
    </citation>
    <scope>NUCLEOTIDE SEQUENCE [LARGE SCALE GENOMIC DNA]</scope>
</reference>
<dbReference type="InterPro" id="IPR040961">
    <property type="entry name" value="CSN5_C"/>
</dbReference>
<dbReference type="InterPro" id="IPR050242">
    <property type="entry name" value="JAMM_MPN+_peptidase_M67A"/>
</dbReference>
<evidence type="ECO:0000256" key="1">
    <source>
        <dbReference type="ARBA" id="ARBA00006008"/>
    </source>
</evidence>